<keyword evidence="3" id="KW-1003">Cell membrane</keyword>
<feature type="compositionally biased region" description="Basic and acidic residues" evidence="8">
    <location>
        <begin position="261"/>
        <end position="282"/>
    </location>
</feature>
<dbReference type="GO" id="GO:0005886">
    <property type="term" value="C:plasma membrane"/>
    <property type="evidence" value="ECO:0007669"/>
    <property type="project" value="UniProtKB-SubCell"/>
</dbReference>
<feature type="compositionally biased region" description="Polar residues" evidence="8">
    <location>
        <begin position="658"/>
        <end position="668"/>
    </location>
</feature>
<dbReference type="PANTHER" id="PTHR17601">
    <property type="entry name" value="RAFTLIN-RELATED"/>
    <property type="match status" value="1"/>
</dbReference>
<feature type="region of interest" description="Disordered" evidence="8">
    <location>
        <begin position="234"/>
        <end position="295"/>
    </location>
</feature>
<dbReference type="PANTHER" id="PTHR17601:SF3">
    <property type="entry name" value="RAFTLIN"/>
    <property type="match status" value="1"/>
</dbReference>
<feature type="compositionally biased region" description="Low complexity" evidence="8">
    <location>
        <begin position="177"/>
        <end position="186"/>
    </location>
</feature>
<evidence type="ECO:0000313" key="10">
    <source>
        <dbReference type="Proteomes" id="UP000261540"/>
    </source>
</evidence>
<evidence type="ECO:0000256" key="1">
    <source>
        <dbReference type="ARBA" id="ARBA00004193"/>
    </source>
</evidence>
<keyword evidence="7" id="KW-0449">Lipoprotein</keyword>
<evidence type="ECO:0000256" key="6">
    <source>
        <dbReference type="ARBA" id="ARBA00023139"/>
    </source>
</evidence>
<dbReference type="InterPro" id="IPR028169">
    <property type="entry name" value="Raftlin"/>
</dbReference>
<reference evidence="9" key="1">
    <citation type="submission" date="2025-08" db="UniProtKB">
        <authorList>
            <consortium name="Ensembl"/>
        </authorList>
    </citation>
    <scope>IDENTIFICATION</scope>
</reference>
<evidence type="ECO:0000256" key="2">
    <source>
        <dbReference type="ARBA" id="ARBA00006390"/>
    </source>
</evidence>
<keyword evidence="6" id="KW-0564">Palmitate</keyword>
<dbReference type="GeneID" id="111839017"/>
<feature type="region of interest" description="Disordered" evidence="8">
    <location>
        <begin position="175"/>
        <end position="210"/>
    </location>
</feature>
<dbReference type="AlphaFoldDB" id="A0A3B3SEH9"/>
<feature type="compositionally biased region" description="Basic and acidic residues" evidence="8">
    <location>
        <begin position="645"/>
        <end position="656"/>
    </location>
</feature>
<evidence type="ECO:0000256" key="7">
    <source>
        <dbReference type="ARBA" id="ARBA00023288"/>
    </source>
</evidence>
<evidence type="ECO:0000256" key="5">
    <source>
        <dbReference type="ARBA" id="ARBA00023136"/>
    </source>
</evidence>
<dbReference type="RefSeq" id="XP_023658316.1">
    <property type="nucleotide sequence ID" value="XM_023802548.2"/>
</dbReference>
<dbReference type="Ensembl" id="ENSPKIT00000009175.1">
    <property type="protein sequence ID" value="ENSPKIP00000028396.1"/>
    <property type="gene ID" value="ENSPKIG00000010052.1"/>
</dbReference>
<feature type="compositionally biased region" description="Basic and acidic residues" evidence="8">
    <location>
        <begin position="498"/>
        <end position="564"/>
    </location>
</feature>
<protein>
    <submittedName>
        <fullName evidence="9">Raftlin-like</fullName>
    </submittedName>
</protein>
<dbReference type="RefSeq" id="XP_072572107.1">
    <property type="nucleotide sequence ID" value="XM_072716006.1"/>
</dbReference>
<feature type="compositionally biased region" description="Basic residues" evidence="8">
    <location>
        <begin position="478"/>
        <end position="494"/>
    </location>
</feature>
<feature type="compositionally biased region" description="Basic and acidic residues" evidence="8">
    <location>
        <begin position="234"/>
        <end position="248"/>
    </location>
</feature>
<dbReference type="Pfam" id="PF15250">
    <property type="entry name" value="Raftlin"/>
    <property type="match status" value="1"/>
</dbReference>
<dbReference type="Proteomes" id="UP000261540">
    <property type="component" value="Unplaced"/>
</dbReference>
<keyword evidence="10" id="KW-1185">Reference proteome</keyword>
<keyword evidence="5" id="KW-0472">Membrane</keyword>
<keyword evidence="4" id="KW-0519">Myristate</keyword>
<proteinExistence type="inferred from homology"/>
<evidence type="ECO:0000256" key="4">
    <source>
        <dbReference type="ARBA" id="ARBA00022707"/>
    </source>
</evidence>
<feature type="compositionally biased region" description="Basic and acidic residues" evidence="8">
    <location>
        <begin position="617"/>
        <end position="637"/>
    </location>
</feature>
<feature type="compositionally biased region" description="Low complexity" evidence="8">
    <location>
        <begin position="694"/>
        <end position="704"/>
    </location>
</feature>
<feature type="compositionally biased region" description="Acidic residues" evidence="8">
    <location>
        <begin position="582"/>
        <end position="601"/>
    </location>
</feature>
<accession>A0A3B3SEH9</accession>
<organism evidence="9 10">
    <name type="scientific">Paramormyrops kingsleyae</name>
    <dbReference type="NCBI Taxonomy" id="1676925"/>
    <lineage>
        <taxon>Eukaryota</taxon>
        <taxon>Metazoa</taxon>
        <taxon>Chordata</taxon>
        <taxon>Craniata</taxon>
        <taxon>Vertebrata</taxon>
        <taxon>Euteleostomi</taxon>
        <taxon>Actinopterygii</taxon>
        <taxon>Neopterygii</taxon>
        <taxon>Teleostei</taxon>
        <taxon>Osteoglossocephala</taxon>
        <taxon>Osteoglossomorpha</taxon>
        <taxon>Osteoglossiformes</taxon>
        <taxon>Mormyridae</taxon>
        <taxon>Paramormyrops</taxon>
    </lineage>
</organism>
<evidence type="ECO:0000313" key="9">
    <source>
        <dbReference type="Ensembl" id="ENSPKIP00000028396.1"/>
    </source>
</evidence>
<dbReference type="GeneTree" id="ENSGT00530000063609"/>
<comment type="subcellular location">
    <subcellularLocation>
        <location evidence="1">Cell membrane</location>
        <topology evidence="1">Lipid-anchor</topology>
    </subcellularLocation>
</comment>
<evidence type="ECO:0000256" key="8">
    <source>
        <dbReference type="SAM" id="MobiDB-lite"/>
    </source>
</evidence>
<feature type="compositionally biased region" description="Polar residues" evidence="8">
    <location>
        <begin position="681"/>
        <end position="690"/>
    </location>
</feature>
<comment type="similarity">
    <text evidence="2">Belongs to the raftlin family.</text>
</comment>
<dbReference type="KEGG" id="pki:111839017"/>
<feature type="compositionally biased region" description="Basic and acidic residues" evidence="8">
    <location>
        <begin position="190"/>
        <end position="210"/>
    </location>
</feature>
<feature type="region of interest" description="Disordered" evidence="8">
    <location>
        <begin position="478"/>
        <end position="710"/>
    </location>
</feature>
<name>A0A3B3SEH9_9TELE</name>
<evidence type="ECO:0000256" key="3">
    <source>
        <dbReference type="ARBA" id="ARBA00022475"/>
    </source>
</evidence>
<dbReference type="OrthoDB" id="9942562at2759"/>
<dbReference type="CTD" id="101885083"/>
<reference evidence="9" key="2">
    <citation type="submission" date="2025-09" db="UniProtKB">
        <authorList>
            <consortium name="Ensembl"/>
        </authorList>
    </citation>
    <scope>IDENTIFICATION</scope>
</reference>
<sequence length="710" mass="79124">MGCKLPKLKRTEDSSPGKIYSTLKRPQVETKVGVVYTYRFLDFILGKDDGTSMLCISSVRELPAQMLDLYQQGFVLAAVHPFIHPCGTKPGSEQRLLYRAVLIRLSDSGEKPETKYDNGLEMETCLSADQAPNAELIQGYLKKIQDSAEQGITFVGFVQQPSRAFIVHAHDDPDEVSLSLHSSPSSVQGEKLHQNQENKEQNLSEEQHHQVEIGAKTRDITCEFVELVLDEAKSHNADSESAEDRVEGAPESPASSTLNTVRRENDELSDVRSNDTLKDNNNKAKGQKATKEHQNYQTSFRNGVELFALFNHPKMGKGLLKYYTVKVPLRVQCQDESIVSVEANWLDHMTQHFHSGALLIDGYFHLGSENGIAWAKYLTTSQKYSNVSPTSVESIFIFQEGQEVESNTATAYDAIVVEQWTVIDGVGVKTDYIPLLQSLATYGWRLTCVLPTPVVKTNSDGSLATKQIVFLQRPALPRKKKESKKLNFKTRNKSNKNSVKDAPNDKGRKSESPGGEKETEAKMSEEGEKVSKAEMEAVVRRNDENRQSEGLCLEREKEERKVEPAAEDGISENGEMVKTEEDREGEGMVETEVDEEGEVENLEEKKDETQANTENKNMGRREEAGEERECLAEEGPEKNLALRVMKGEAGKEEDRAAASNNSDVGQSEQCKRDSHVEIQVSVESGLTQETLGFPSSPDHSSNPSHKTDSD</sequence>